<protein>
    <recommendedName>
        <fullName evidence="1">Phage tail protein C-terminal domain-containing protein</fullName>
    </recommendedName>
</protein>
<organism evidence="2 3">
    <name type="scientific">Pseudomonas syringae pv. avii</name>
    <dbReference type="NCBI Taxonomy" id="663959"/>
    <lineage>
        <taxon>Bacteria</taxon>
        <taxon>Pseudomonadati</taxon>
        <taxon>Pseudomonadota</taxon>
        <taxon>Gammaproteobacteria</taxon>
        <taxon>Pseudomonadales</taxon>
        <taxon>Pseudomonadaceae</taxon>
        <taxon>Pseudomonas</taxon>
        <taxon>Pseudomonas syringae</taxon>
    </lineage>
</organism>
<dbReference type="Proteomes" id="UP000280395">
    <property type="component" value="Unassembled WGS sequence"/>
</dbReference>
<proteinExistence type="predicted"/>
<reference evidence="2 3" key="1">
    <citation type="submission" date="2018-08" db="EMBL/GenBank/DDBJ databases">
        <title>Recombination of ecologically and evolutionarily significant loci maintains genetic cohesion in the Pseudomonas syringae species complex.</title>
        <authorList>
            <person name="Dillon M."/>
            <person name="Thakur S."/>
            <person name="Almeida R.N.D."/>
            <person name="Weir B.S."/>
            <person name="Guttman D.S."/>
        </authorList>
    </citation>
    <scope>NUCLEOTIDE SEQUENCE [LARGE SCALE GENOMIC DNA]</scope>
    <source>
        <strain evidence="2 3">ICMP 14479</strain>
    </source>
</reference>
<evidence type="ECO:0000313" key="2">
    <source>
        <dbReference type="EMBL" id="RMU58754.1"/>
    </source>
</evidence>
<comment type="caution">
    <text evidence="2">The sequence shown here is derived from an EMBL/GenBank/DDBJ whole genome shotgun (WGS) entry which is preliminary data.</text>
</comment>
<feature type="domain" description="Phage tail protein C-terminal" evidence="1">
    <location>
        <begin position="241"/>
        <end position="382"/>
    </location>
</feature>
<evidence type="ECO:0000259" key="1">
    <source>
        <dbReference type="Pfam" id="PF25670"/>
    </source>
</evidence>
<evidence type="ECO:0000313" key="3">
    <source>
        <dbReference type="Proteomes" id="UP000280395"/>
    </source>
</evidence>
<dbReference type="AlphaFoldDB" id="A0A3M5VLZ6"/>
<gene>
    <name evidence="2" type="ORF">ALP29_04569</name>
</gene>
<accession>A0A3M5VLZ6</accession>
<dbReference type="EMBL" id="RBUA01000547">
    <property type="protein sequence ID" value="RMU58754.1"/>
    <property type="molecule type" value="Genomic_DNA"/>
</dbReference>
<name>A0A3M5VLZ6_PSESX</name>
<sequence>MENDMAWQRTGTVTVDFNNPTVVGNNVNFASSCRVGDSFIGPDGRNYEVVNVASGAVLSIQPAYQGASVTGAPYAIMPVQGYDKMLSDAFNGLNNQFGPKLAALGTTGNYDVLPVEKGGTGTAVGLGTAATRNVGTSPTNVLEFGAFGLGSAFNLPQAIDMDNGIQATNTGWARYSGATTAGRPTFGSGYGTFMQVSGVIDSGGGYGAQLAFDYIQAEAGFRAFRGGQGATPWCRIYHTGNTTRGSGGALSAASPIMRIACVATSERRDLQEETFEPAGEWGVVNSEARGVTVERINVGEYKINGSLGLALEGWRTKDPCSPDGGRTLGISESSQDEDGSIVIRLFKRRWTLAEDGEMVPGRGAPMDVPLNSWIDVRLEMPKIETPPPEPITEE</sequence>
<dbReference type="Pfam" id="PF25670">
    <property type="entry name" value="Phage_tail_C_2"/>
    <property type="match status" value="1"/>
</dbReference>
<dbReference type="InterPro" id="IPR058008">
    <property type="entry name" value="Gp26_C"/>
</dbReference>